<dbReference type="InterPro" id="IPR058240">
    <property type="entry name" value="rSAM_sf"/>
</dbReference>
<evidence type="ECO:0000313" key="8">
    <source>
        <dbReference type="Proteomes" id="UP000199053"/>
    </source>
</evidence>
<dbReference type="Pfam" id="PF04055">
    <property type="entry name" value="Radical_SAM"/>
    <property type="match status" value="1"/>
</dbReference>
<keyword evidence="8" id="KW-1185">Reference proteome</keyword>
<name>A0A1G9B814_9BACT</name>
<accession>A0A1G9B814</accession>
<dbReference type="GO" id="GO:0003824">
    <property type="term" value="F:catalytic activity"/>
    <property type="evidence" value="ECO:0007669"/>
    <property type="project" value="InterPro"/>
</dbReference>
<dbReference type="SFLD" id="SFLDS00029">
    <property type="entry name" value="Radical_SAM"/>
    <property type="match status" value="1"/>
</dbReference>
<comment type="cofactor">
    <cofactor evidence="1">
        <name>[4Fe-4S] cluster</name>
        <dbReference type="ChEBI" id="CHEBI:49883"/>
    </cofactor>
</comment>
<dbReference type="EMBL" id="FNGA01000001">
    <property type="protein sequence ID" value="SDK35160.1"/>
    <property type="molecule type" value="Genomic_DNA"/>
</dbReference>
<evidence type="ECO:0000259" key="6">
    <source>
        <dbReference type="PROSITE" id="PS51918"/>
    </source>
</evidence>
<dbReference type="RefSeq" id="WP_092157301.1">
    <property type="nucleotide sequence ID" value="NZ_FNGA01000001.1"/>
</dbReference>
<dbReference type="InterPro" id="IPR013785">
    <property type="entry name" value="Aldolase_TIM"/>
</dbReference>
<dbReference type="PANTHER" id="PTHR11228:SF7">
    <property type="entry name" value="PQQA PEPTIDE CYCLASE"/>
    <property type="match status" value="1"/>
</dbReference>
<keyword evidence="3" id="KW-0479">Metal-binding</keyword>
<dbReference type="GO" id="GO:0051536">
    <property type="term" value="F:iron-sulfur cluster binding"/>
    <property type="evidence" value="ECO:0007669"/>
    <property type="project" value="UniProtKB-KW"/>
</dbReference>
<dbReference type="PROSITE" id="PS51918">
    <property type="entry name" value="RADICAL_SAM"/>
    <property type="match status" value="1"/>
</dbReference>
<dbReference type="SFLD" id="SFLDG01067">
    <property type="entry name" value="SPASM/twitch_domain_containing"/>
    <property type="match status" value="1"/>
</dbReference>
<dbReference type="STRING" id="246191.SAMN05660337_0176"/>
<dbReference type="Gene3D" id="3.20.20.70">
    <property type="entry name" value="Aldolase class I"/>
    <property type="match status" value="1"/>
</dbReference>
<dbReference type="OrthoDB" id="9810775at2"/>
<dbReference type="InterPro" id="IPR007197">
    <property type="entry name" value="rSAM"/>
</dbReference>
<evidence type="ECO:0000256" key="4">
    <source>
        <dbReference type="ARBA" id="ARBA00023004"/>
    </source>
</evidence>
<dbReference type="InterPro" id="IPR050377">
    <property type="entry name" value="Radical_SAM_PqqE_MftC-like"/>
</dbReference>
<evidence type="ECO:0000256" key="3">
    <source>
        <dbReference type="ARBA" id="ARBA00022723"/>
    </source>
</evidence>
<dbReference type="AlphaFoldDB" id="A0A1G9B814"/>
<keyword evidence="4" id="KW-0408">Iron</keyword>
<feature type="domain" description="Radical SAM core" evidence="6">
    <location>
        <begin position="26"/>
        <end position="254"/>
    </location>
</feature>
<sequence>MQLYTNLKIFHYQDKLDSLPREAEESTAPIHIRIKPTNTCNHNCSYCAYRASDMQLGKDMVIKDKIPAEKMAEIVEDIIEMGVKAVTFSGGGEPFCYPHLAETALALADGNVSIAALTNGSLLTGEPAEIFAHKGTWIRISMDGWDGPSYAKYRSVPEDEFNKVLKNIENFKALKGKCFLGANFIINKDNADHVFEMGQRLKDLGVDSLKFSPCIVSNSGKENNDYHDPIFDKIKEQTQRVVADLSDANFEIFDSYHRSEVFFNKEYNWCPYQQMQPIIAADQRIYSCHDKAYNLDSGVLGSIKDQRFKEFWFNDREKFFSIDPSRDCNHHCVANSKNMLIHEYLEAAPDHLAFV</sequence>
<reference evidence="8" key="1">
    <citation type="submission" date="2016-10" db="EMBL/GenBank/DDBJ databases">
        <authorList>
            <person name="Varghese N."/>
            <person name="Submissions S."/>
        </authorList>
    </citation>
    <scope>NUCLEOTIDE SEQUENCE [LARGE SCALE GENOMIC DNA]</scope>
    <source>
        <strain evidence="8">DSM 16995</strain>
    </source>
</reference>
<gene>
    <name evidence="7" type="ORF">SAMN05660337_0176</name>
</gene>
<evidence type="ECO:0000313" key="7">
    <source>
        <dbReference type="EMBL" id="SDK35160.1"/>
    </source>
</evidence>
<evidence type="ECO:0000256" key="1">
    <source>
        <dbReference type="ARBA" id="ARBA00001966"/>
    </source>
</evidence>
<proteinExistence type="predicted"/>
<dbReference type="SFLD" id="SFLDG01386">
    <property type="entry name" value="main_SPASM_domain-containing"/>
    <property type="match status" value="1"/>
</dbReference>
<evidence type="ECO:0000256" key="2">
    <source>
        <dbReference type="ARBA" id="ARBA00022691"/>
    </source>
</evidence>
<evidence type="ECO:0000256" key="5">
    <source>
        <dbReference type="ARBA" id="ARBA00023014"/>
    </source>
</evidence>
<dbReference type="CDD" id="cd01335">
    <property type="entry name" value="Radical_SAM"/>
    <property type="match status" value="1"/>
</dbReference>
<dbReference type="SUPFAM" id="SSF102114">
    <property type="entry name" value="Radical SAM enzymes"/>
    <property type="match status" value="1"/>
</dbReference>
<organism evidence="7 8">
    <name type="scientific">Maridesulfovibrio ferrireducens</name>
    <dbReference type="NCBI Taxonomy" id="246191"/>
    <lineage>
        <taxon>Bacteria</taxon>
        <taxon>Pseudomonadati</taxon>
        <taxon>Thermodesulfobacteriota</taxon>
        <taxon>Desulfovibrionia</taxon>
        <taxon>Desulfovibrionales</taxon>
        <taxon>Desulfovibrionaceae</taxon>
        <taxon>Maridesulfovibrio</taxon>
    </lineage>
</organism>
<keyword evidence="5" id="KW-0411">Iron-sulfur</keyword>
<protein>
    <submittedName>
        <fullName evidence="7">Radical SAM superfamily enzyme, MoaA/NifB/PqqE/SkfB family</fullName>
    </submittedName>
</protein>
<dbReference type="GO" id="GO:0046872">
    <property type="term" value="F:metal ion binding"/>
    <property type="evidence" value="ECO:0007669"/>
    <property type="project" value="UniProtKB-KW"/>
</dbReference>
<keyword evidence="2" id="KW-0949">S-adenosyl-L-methionine</keyword>
<dbReference type="Proteomes" id="UP000199053">
    <property type="component" value="Unassembled WGS sequence"/>
</dbReference>
<dbReference type="PANTHER" id="PTHR11228">
    <property type="entry name" value="RADICAL SAM DOMAIN PROTEIN"/>
    <property type="match status" value="1"/>
</dbReference>